<evidence type="ECO:0000313" key="1">
    <source>
        <dbReference type="EMBL" id="SDM49653.1"/>
    </source>
</evidence>
<evidence type="ECO:0000313" key="2">
    <source>
        <dbReference type="Proteomes" id="UP000198680"/>
    </source>
</evidence>
<dbReference type="EMBL" id="FNHE01000006">
    <property type="protein sequence ID" value="SDM49653.1"/>
    <property type="molecule type" value="Genomic_DNA"/>
</dbReference>
<accession>A0A1G9TPM3</accession>
<sequence length="48" mass="5140">MRATASMPEARRVRHGVSVPDVLVPGVLVPRGQTMTIPPSIITDCPVM</sequence>
<dbReference type="Proteomes" id="UP000198680">
    <property type="component" value="Unassembled WGS sequence"/>
</dbReference>
<organism evidence="1 2">
    <name type="scientific">Geodermatophilus siccatus</name>
    <dbReference type="NCBI Taxonomy" id="1137991"/>
    <lineage>
        <taxon>Bacteria</taxon>
        <taxon>Bacillati</taxon>
        <taxon>Actinomycetota</taxon>
        <taxon>Actinomycetes</taxon>
        <taxon>Geodermatophilales</taxon>
        <taxon>Geodermatophilaceae</taxon>
        <taxon>Geodermatophilus</taxon>
    </lineage>
</organism>
<dbReference type="AlphaFoldDB" id="A0A1G9TPM3"/>
<keyword evidence="2" id="KW-1185">Reference proteome</keyword>
<name>A0A1G9TPM3_9ACTN</name>
<proteinExistence type="predicted"/>
<gene>
    <name evidence="1" type="ORF">SAMN05660642_02591</name>
</gene>
<reference evidence="2" key="1">
    <citation type="submission" date="2016-10" db="EMBL/GenBank/DDBJ databases">
        <authorList>
            <person name="Varghese N."/>
            <person name="Submissions S."/>
        </authorList>
    </citation>
    <scope>NUCLEOTIDE SEQUENCE [LARGE SCALE GENOMIC DNA]</scope>
    <source>
        <strain evidence="2">DSM 45419</strain>
    </source>
</reference>
<protein>
    <submittedName>
        <fullName evidence="1">Uncharacterized protein</fullName>
    </submittedName>
</protein>